<dbReference type="PROSITE" id="PS00463">
    <property type="entry name" value="ZN2_CY6_FUNGAL_1"/>
    <property type="match status" value="1"/>
</dbReference>
<dbReference type="GO" id="GO:0000981">
    <property type="term" value="F:DNA-binding transcription factor activity, RNA polymerase II-specific"/>
    <property type="evidence" value="ECO:0007669"/>
    <property type="project" value="InterPro"/>
</dbReference>
<accession>A0AAN6UVI4</accession>
<dbReference type="Gene3D" id="4.10.240.10">
    <property type="entry name" value="Zn(2)-C6 fungal-type DNA-binding domain"/>
    <property type="match status" value="1"/>
</dbReference>
<reference evidence="3" key="1">
    <citation type="journal article" date="2023" name="Mol. Phylogenet. Evol.">
        <title>Genome-scale phylogeny and comparative genomics of the fungal order Sordariales.</title>
        <authorList>
            <person name="Hensen N."/>
            <person name="Bonometti L."/>
            <person name="Westerberg I."/>
            <person name="Brannstrom I.O."/>
            <person name="Guillou S."/>
            <person name="Cros-Aarteil S."/>
            <person name="Calhoun S."/>
            <person name="Haridas S."/>
            <person name="Kuo A."/>
            <person name="Mondo S."/>
            <person name="Pangilinan J."/>
            <person name="Riley R."/>
            <person name="LaButti K."/>
            <person name="Andreopoulos B."/>
            <person name="Lipzen A."/>
            <person name="Chen C."/>
            <person name="Yan M."/>
            <person name="Daum C."/>
            <person name="Ng V."/>
            <person name="Clum A."/>
            <person name="Steindorff A."/>
            <person name="Ohm R.A."/>
            <person name="Martin F."/>
            <person name="Silar P."/>
            <person name="Natvig D.O."/>
            <person name="Lalanne C."/>
            <person name="Gautier V."/>
            <person name="Ament-Velasquez S.L."/>
            <person name="Kruys A."/>
            <person name="Hutchinson M.I."/>
            <person name="Powell A.J."/>
            <person name="Barry K."/>
            <person name="Miller A.N."/>
            <person name="Grigoriev I.V."/>
            <person name="Debuchy R."/>
            <person name="Gladieux P."/>
            <person name="Hiltunen Thoren M."/>
            <person name="Johannesson H."/>
        </authorList>
    </citation>
    <scope>NUCLEOTIDE SEQUENCE</scope>
    <source>
        <strain evidence="3">CBS 141.50</strain>
    </source>
</reference>
<dbReference type="GO" id="GO:0008270">
    <property type="term" value="F:zinc ion binding"/>
    <property type="evidence" value="ECO:0007669"/>
    <property type="project" value="InterPro"/>
</dbReference>
<evidence type="ECO:0000313" key="4">
    <source>
        <dbReference type="Proteomes" id="UP001302676"/>
    </source>
</evidence>
<dbReference type="PROSITE" id="PS50048">
    <property type="entry name" value="ZN2_CY6_FUNGAL_2"/>
    <property type="match status" value="1"/>
</dbReference>
<proteinExistence type="predicted"/>
<reference evidence="3" key="2">
    <citation type="submission" date="2023-05" db="EMBL/GenBank/DDBJ databases">
        <authorList>
            <consortium name="Lawrence Berkeley National Laboratory"/>
            <person name="Steindorff A."/>
            <person name="Hensen N."/>
            <person name="Bonometti L."/>
            <person name="Westerberg I."/>
            <person name="Brannstrom I.O."/>
            <person name="Guillou S."/>
            <person name="Cros-Aarteil S."/>
            <person name="Calhoun S."/>
            <person name="Haridas S."/>
            <person name="Kuo A."/>
            <person name="Mondo S."/>
            <person name="Pangilinan J."/>
            <person name="Riley R."/>
            <person name="Labutti K."/>
            <person name="Andreopoulos B."/>
            <person name="Lipzen A."/>
            <person name="Chen C."/>
            <person name="Yanf M."/>
            <person name="Daum C."/>
            <person name="Ng V."/>
            <person name="Clum A."/>
            <person name="Ohm R."/>
            <person name="Martin F."/>
            <person name="Silar P."/>
            <person name="Natvig D."/>
            <person name="Lalanne C."/>
            <person name="Gautier V."/>
            <person name="Ament-Velasquez S.L."/>
            <person name="Kruys A."/>
            <person name="Hutchinson M.I."/>
            <person name="Powell A.J."/>
            <person name="Barry K."/>
            <person name="Miller A.N."/>
            <person name="Grigoriev I.V."/>
            <person name="Debuchy R."/>
            <person name="Gladieux P."/>
            <person name="Thoren M.H."/>
            <person name="Johannesson H."/>
        </authorList>
    </citation>
    <scope>NUCLEOTIDE SEQUENCE</scope>
    <source>
        <strain evidence="3">CBS 141.50</strain>
    </source>
</reference>
<feature type="domain" description="Zn(2)-C6 fungal-type" evidence="2">
    <location>
        <begin position="10"/>
        <end position="38"/>
    </location>
</feature>
<sequence>MGYCGRPSTACHTCRVKRGKCDRKRPGCSQCARKRIPCPGYPDPTALVFRDQTQATARRVRATKPGYGADPFAPAISPTGGLDLTVSPDDAARTYFLTCYGPASPVDHLPELEELLRSTEVSASAFLAPALVTLSRELKDPALMALGRKHYTAALQHTNRALANTQVATKDETLASVMMLALYEALTFQGRRSPESWNAHMNGATELLKLRGPRQFDTALGRTLFLDVVGDILASCSQRRIPTPPGIVNLLSQLGPIVGPDSMHFAIAHAAAEMADIVSFVASQWDHIAVSASQIIVRARRVDEVLSGLQDQLPAHLPYTVLDPASAPASSFQGVAHCYEDPKSCWIWNNCRMMRVFLNGFVSRAALAWMAALQNAPPDAEVSSELHSESLKAAVVNVKRQGTDILASVSYCRSLPAGSHERAMAARGLTWPLSAVATSVVAPGAMKTYARDAMFSLGEEIGIPQLIDAAKMVDDTPMPEDWYVVTFNLVGLSINLC</sequence>
<keyword evidence="4" id="KW-1185">Reference proteome</keyword>
<name>A0AAN6UVI4_9PEZI</name>
<dbReference type="RefSeq" id="XP_062633170.1">
    <property type="nucleotide sequence ID" value="XM_062778525.1"/>
</dbReference>
<evidence type="ECO:0000313" key="3">
    <source>
        <dbReference type="EMBL" id="KAK4139799.1"/>
    </source>
</evidence>
<protein>
    <recommendedName>
        <fullName evidence="2">Zn(2)-C6 fungal-type domain-containing protein</fullName>
    </recommendedName>
</protein>
<dbReference type="Proteomes" id="UP001302676">
    <property type="component" value="Unassembled WGS sequence"/>
</dbReference>
<dbReference type="InterPro" id="IPR036864">
    <property type="entry name" value="Zn2-C6_fun-type_DNA-bd_sf"/>
</dbReference>
<dbReference type="Pfam" id="PF11951">
    <property type="entry name" value="Fungal_trans_2"/>
    <property type="match status" value="1"/>
</dbReference>
<dbReference type="CDD" id="cd00067">
    <property type="entry name" value="GAL4"/>
    <property type="match status" value="1"/>
</dbReference>
<dbReference type="InterPro" id="IPR021858">
    <property type="entry name" value="Fun_TF"/>
</dbReference>
<evidence type="ECO:0000256" key="1">
    <source>
        <dbReference type="ARBA" id="ARBA00023242"/>
    </source>
</evidence>
<gene>
    <name evidence="3" type="ORF">C8A04DRAFT_15539</name>
</gene>
<dbReference type="EMBL" id="MU853649">
    <property type="protein sequence ID" value="KAK4139799.1"/>
    <property type="molecule type" value="Genomic_DNA"/>
</dbReference>
<dbReference type="AlphaFoldDB" id="A0AAN6UVI4"/>
<dbReference type="SMART" id="SM00066">
    <property type="entry name" value="GAL4"/>
    <property type="match status" value="1"/>
</dbReference>
<dbReference type="InterPro" id="IPR053175">
    <property type="entry name" value="DHMBA_Reg_Transcription_Factor"/>
</dbReference>
<dbReference type="PANTHER" id="PTHR38791">
    <property type="entry name" value="ZN(II)2CYS6 TRANSCRIPTION FACTOR (EUROFUNG)-RELATED-RELATED"/>
    <property type="match status" value="1"/>
</dbReference>
<dbReference type="GeneID" id="87815138"/>
<comment type="caution">
    <text evidence="3">The sequence shown here is derived from an EMBL/GenBank/DDBJ whole genome shotgun (WGS) entry which is preliminary data.</text>
</comment>
<dbReference type="Pfam" id="PF00172">
    <property type="entry name" value="Zn_clus"/>
    <property type="match status" value="1"/>
</dbReference>
<keyword evidence="1" id="KW-0539">Nucleus</keyword>
<evidence type="ECO:0000259" key="2">
    <source>
        <dbReference type="PROSITE" id="PS50048"/>
    </source>
</evidence>
<dbReference type="SUPFAM" id="SSF57701">
    <property type="entry name" value="Zn2/Cys6 DNA-binding domain"/>
    <property type="match status" value="1"/>
</dbReference>
<organism evidence="3 4">
    <name type="scientific">Dichotomopilus funicola</name>
    <dbReference type="NCBI Taxonomy" id="1934379"/>
    <lineage>
        <taxon>Eukaryota</taxon>
        <taxon>Fungi</taxon>
        <taxon>Dikarya</taxon>
        <taxon>Ascomycota</taxon>
        <taxon>Pezizomycotina</taxon>
        <taxon>Sordariomycetes</taxon>
        <taxon>Sordariomycetidae</taxon>
        <taxon>Sordariales</taxon>
        <taxon>Chaetomiaceae</taxon>
        <taxon>Dichotomopilus</taxon>
    </lineage>
</organism>
<dbReference type="InterPro" id="IPR001138">
    <property type="entry name" value="Zn2Cys6_DnaBD"/>
</dbReference>